<sequence>MAASENLGLSQTKFKQGDAVVATSRSDHSLLCSQLRIPFYKELDDFFASGSDVILLRTSILSTAGITGGGISTI</sequence>
<keyword evidence="2" id="KW-1185">Reference proteome</keyword>
<dbReference type="EMBL" id="JBBWWR010000010">
    <property type="protein sequence ID" value="KAK8961034.1"/>
    <property type="molecule type" value="Genomic_DNA"/>
</dbReference>
<dbReference type="Proteomes" id="UP001412067">
    <property type="component" value="Unassembled WGS sequence"/>
</dbReference>
<gene>
    <name evidence="1" type="ORF">KSP40_PGU014169</name>
</gene>
<proteinExistence type="predicted"/>
<dbReference type="PANTHER" id="PTHR43207">
    <property type="entry name" value="AROGENATE DEHYDROGENASE-RELATED"/>
    <property type="match status" value="1"/>
</dbReference>
<evidence type="ECO:0000313" key="2">
    <source>
        <dbReference type="Proteomes" id="UP001412067"/>
    </source>
</evidence>
<name>A0ABR2MA23_9ASPA</name>
<dbReference type="InterPro" id="IPR045011">
    <property type="entry name" value="TYRAAT1/2"/>
</dbReference>
<reference evidence="1 2" key="1">
    <citation type="journal article" date="2022" name="Nat. Plants">
        <title>Genomes of leafy and leafless Platanthera orchids illuminate the evolution of mycoheterotrophy.</title>
        <authorList>
            <person name="Li M.H."/>
            <person name="Liu K.W."/>
            <person name="Li Z."/>
            <person name="Lu H.C."/>
            <person name="Ye Q.L."/>
            <person name="Zhang D."/>
            <person name="Wang J.Y."/>
            <person name="Li Y.F."/>
            <person name="Zhong Z.M."/>
            <person name="Liu X."/>
            <person name="Yu X."/>
            <person name="Liu D.K."/>
            <person name="Tu X.D."/>
            <person name="Liu B."/>
            <person name="Hao Y."/>
            <person name="Liao X.Y."/>
            <person name="Jiang Y.T."/>
            <person name="Sun W.H."/>
            <person name="Chen J."/>
            <person name="Chen Y.Q."/>
            <person name="Ai Y."/>
            <person name="Zhai J.W."/>
            <person name="Wu S.S."/>
            <person name="Zhou Z."/>
            <person name="Hsiao Y.Y."/>
            <person name="Wu W.L."/>
            <person name="Chen Y.Y."/>
            <person name="Lin Y.F."/>
            <person name="Hsu J.L."/>
            <person name="Li C.Y."/>
            <person name="Wang Z.W."/>
            <person name="Zhao X."/>
            <person name="Zhong W.Y."/>
            <person name="Ma X.K."/>
            <person name="Ma L."/>
            <person name="Huang J."/>
            <person name="Chen G.Z."/>
            <person name="Huang M.Z."/>
            <person name="Huang L."/>
            <person name="Peng D.H."/>
            <person name="Luo Y.B."/>
            <person name="Zou S.Q."/>
            <person name="Chen S.P."/>
            <person name="Lan S."/>
            <person name="Tsai W.C."/>
            <person name="Van de Peer Y."/>
            <person name="Liu Z.J."/>
        </authorList>
    </citation>
    <scope>NUCLEOTIDE SEQUENCE [LARGE SCALE GENOMIC DNA]</scope>
    <source>
        <strain evidence="1">Lor288</strain>
    </source>
</reference>
<comment type="caution">
    <text evidence="1">The sequence shown here is derived from an EMBL/GenBank/DDBJ whole genome shotgun (WGS) entry which is preliminary data.</text>
</comment>
<protein>
    <submittedName>
        <fullName evidence="1">Uncharacterized protein</fullName>
    </submittedName>
</protein>
<organism evidence="1 2">
    <name type="scientific">Platanthera guangdongensis</name>
    <dbReference type="NCBI Taxonomy" id="2320717"/>
    <lineage>
        <taxon>Eukaryota</taxon>
        <taxon>Viridiplantae</taxon>
        <taxon>Streptophyta</taxon>
        <taxon>Embryophyta</taxon>
        <taxon>Tracheophyta</taxon>
        <taxon>Spermatophyta</taxon>
        <taxon>Magnoliopsida</taxon>
        <taxon>Liliopsida</taxon>
        <taxon>Asparagales</taxon>
        <taxon>Orchidaceae</taxon>
        <taxon>Orchidoideae</taxon>
        <taxon>Orchideae</taxon>
        <taxon>Orchidinae</taxon>
        <taxon>Platanthera</taxon>
    </lineage>
</organism>
<accession>A0ABR2MA23</accession>
<evidence type="ECO:0000313" key="1">
    <source>
        <dbReference type="EMBL" id="KAK8961034.1"/>
    </source>
</evidence>
<dbReference type="PANTHER" id="PTHR43207:SF3">
    <property type="entry name" value="AROGENATE DEHYDROGENASE 1, CHLOROPLASTIC-LIKE"/>
    <property type="match status" value="1"/>
</dbReference>